<protein>
    <submittedName>
        <fullName evidence="2">Uncharacterized protein</fullName>
    </submittedName>
</protein>
<proteinExistence type="predicted"/>
<evidence type="ECO:0000313" key="2">
    <source>
        <dbReference type="EMBL" id="PPR02334.1"/>
    </source>
</evidence>
<organism evidence="2 3">
    <name type="scientific">Panaeolus cyanescens</name>
    <dbReference type="NCBI Taxonomy" id="181874"/>
    <lineage>
        <taxon>Eukaryota</taxon>
        <taxon>Fungi</taxon>
        <taxon>Dikarya</taxon>
        <taxon>Basidiomycota</taxon>
        <taxon>Agaricomycotina</taxon>
        <taxon>Agaricomycetes</taxon>
        <taxon>Agaricomycetidae</taxon>
        <taxon>Agaricales</taxon>
        <taxon>Agaricineae</taxon>
        <taxon>Galeropsidaceae</taxon>
        <taxon>Panaeolus</taxon>
    </lineage>
</organism>
<dbReference type="EMBL" id="NHTK01001175">
    <property type="protein sequence ID" value="PPR02334.1"/>
    <property type="molecule type" value="Genomic_DNA"/>
</dbReference>
<name>A0A409YH86_9AGAR</name>
<dbReference type="InParanoid" id="A0A409YH86"/>
<dbReference type="Proteomes" id="UP000284842">
    <property type="component" value="Unassembled WGS sequence"/>
</dbReference>
<dbReference type="AlphaFoldDB" id="A0A409YH86"/>
<feature type="transmembrane region" description="Helical" evidence="1">
    <location>
        <begin position="29"/>
        <end position="57"/>
    </location>
</feature>
<comment type="caution">
    <text evidence="2">The sequence shown here is derived from an EMBL/GenBank/DDBJ whole genome shotgun (WGS) entry which is preliminary data.</text>
</comment>
<gene>
    <name evidence="2" type="ORF">CVT24_011675</name>
</gene>
<keyword evidence="1" id="KW-1133">Transmembrane helix</keyword>
<evidence type="ECO:0000313" key="3">
    <source>
        <dbReference type="Proteomes" id="UP000284842"/>
    </source>
</evidence>
<reference evidence="2 3" key="1">
    <citation type="journal article" date="2018" name="Evol. Lett.">
        <title>Horizontal gene cluster transfer increased hallucinogenic mushroom diversity.</title>
        <authorList>
            <person name="Reynolds H.T."/>
            <person name="Vijayakumar V."/>
            <person name="Gluck-Thaler E."/>
            <person name="Korotkin H.B."/>
            <person name="Matheny P.B."/>
            <person name="Slot J.C."/>
        </authorList>
    </citation>
    <scope>NUCLEOTIDE SEQUENCE [LARGE SCALE GENOMIC DNA]</scope>
    <source>
        <strain evidence="2 3">2629</strain>
    </source>
</reference>
<accession>A0A409YH86</accession>
<keyword evidence="3" id="KW-1185">Reference proteome</keyword>
<evidence type="ECO:0000256" key="1">
    <source>
        <dbReference type="SAM" id="Phobius"/>
    </source>
</evidence>
<sequence>MSDPKHESPENASAKAEATLVTWACDRAILILFGLPVAASLTFLCAVITFFTLRVLLEPLNVILMAINVPTIAQDSFLSDALSYTLYR</sequence>
<keyword evidence="1" id="KW-0812">Transmembrane</keyword>
<keyword evidence="1" id="KW-0472">Membrane</keyword>